<dbReference type="EMBL" id="KK915662">
    <property type="protein sequence ID" value="KDP20928.1"/>
    <property type="molecule type" value="Genomic_DNA"/>
</dbReference>
<organism evidence="1 2">
    <name type="scientific">Jatropha curcas</name>
    <name type="common">Barbados nut</name>
    <dbReference type="NCBI Taxonomy" id="180498"/>
    <lineage>
        <taxon>Eukaryota</taxon>
        <taxon>Viridiplantae</taxon>
        <taxon>Streptophyta</taxon>
        <taxon>Embryophyta</taxon>
        <taxon>Tracheophyta</taxon>
        <taxon>Spermatophyta</taxon>
        <taxon>Magnoliopsida</taxon>
        <taxon>eudicotyledons</taxon>
        <taxon>Gunneridae</taxon>
        <taxon>Pentapetalae</taxon>
        <taxon>rosids</taxon>
        <taxon>fabids</taxon>
        <taxon>Malpighiales</taxon>
        <taxon>Euphorbiaceae</taxon>
        <taxon>Crotonoideae</taxon>
        <taxon>Jatropheae</taxon>
        <taxon>Jatropha</taxon>
    </lineage>
</organism>
<dbReference type="Proteomes" id="UP000027138">
    <property type="component" value="Unassembled WGS sequence"/>
</dbReference>
<evidence type="ECO:0000313" key="2">
    <source>
        <dbReference type="Proteomes" id="UP000027138"/>
    </source>
</evidence>
<dbReference type="AlphaFoldDB" id="A0A067JDT7"/>
<protein>
    <submittedName>
        <fullName evidence="1">Uncharacterized protein</fullName>
    </submittedName>
</protein>
<reference evidence="1 2" key="1">
    <citation type="journal article" date="2014" name="PLoS ONE">
        <title>Global Analysis of Gene Expression Profiles in Physic Nut (Jatropha curcas L.) Seedlings Exposed to Salt Stress.</title>
        <authorList>
            <person name="Zhang L."/>
            <person name="Zhang C."/>
            <person name="Wu P."/>
            <person name="Chen Y."/>
            <person name="Li M."/>
            <person name="Jiang H."/>
            <person name="Wu G."/>
        </authorList>
    </citation>
    <scope>NUCLEOTIDE SEQUENCE [LARGE SCALE GENOMIC DNA]</scope>
    <source>
        <strain evidence="2">cv. GZQX0401</strain>
        <tissue evidence="1">Young leaves</tissue>
    </source>
</reference>
<accession>A0A067JDT7</accession>
<sequence>MFLALQCQTSTLKLPSSIASHNPKRPTITAFTIFAKETNLPHSTFKSGGRGGFGISTHQRSNFLNGGNWNGNSLTLAVQEMVLKAIPMARL</sequence>
<gene>
    <name evidence="1" type="ORF">JCGZ_21399</name>
</gene>
<proteinExistence type="predicted"/>
<evidence type="ECO:0000313" key="1">
    <source>
        <dbReference type="EMBL" id="KDP20928.1"/>
    </source>
</evidence>
<keyword evidence="2" id="KW-1185">Reference proteome</keyword>
<name>A0A067JDT7_JATCU</name>